<evidence type="ECO:0000256" key="4">
    <source>
        <dbReference type="HAMAP-Rule" id="MF_01363"/>
    </source>
</evidence>
<dbReference type="HAMAP" id="MF_01363">
    <property type="entry name" value="Ribosomal_bL21"/>
    <property type="match status" value="1"/>
</dbReference>
<evidence type="ECO:0000256" key="2">
    <source>
        <dbReference type="ARBA" id="ARBA00022980"/>
    </source>
</evidence>
<dbReference type="GO" id="GO:0006412">
    <property type="term" value="P:translation"/>
    <property type="evidence" value="ECO:0007669"/>
    <property type="project" value="UniProtKB-UniRule"/>
</dbReference>
<evidence type="ECO:0000256" key="1">
    <source>
        <dbReference type="ARBA" id="ARBA00008563"/>
    </source>
</evidence>
<name>A0A3G5CNY1_9MONI</name>
<dbReference type="InterPro" id="IPR001787">
    <property type="entry name" value="Ribosomal_bL21"/>
</dbReference>
<reference evidence="6" key="1">
    <citation type="journal article" date="2018" name="Genome Biol. Evol.">
        <title>Mobile Elements Shape Plastome Evolution in Ferns.</title>
        <authorList>
            <person name="Robison T.A."/>
            <person name="Grusz A.L."/>
            <person name="Wolf P.G."/>
            <person name="Mower J.P."/>
            <person name="Fauskee B.D."/>
            <person name="Sosa K."/>
            <person name="Schuettpelz E.L."/>
        </authorList>
    </citation>
    <scope>NUCLEOTIDE SEQUENCE</scope>
</reference>
<gene>
    <name evidence="4 6" type="primary">rpl21</name>
</gene>
<dbReference type="GO" id="GO:1990904">
    <property type="term" value="C:ribonucleoprotein complex"/>
    <property type="evidence" value="ECO:0007669"/>
    <property type="project" value="UniProtKB-KW"/>
</dbReference>
<dbReference type="Pfam" id="PF00829">
    <property type="entry name" value="Ribosomal_L21p"/>
    <property type="match status" value="1"/>
</dbReference>
<organism evidence="6">
    <name type="scientific">Hemionitis truncata</name>
    <dbReference type="NCBI Taxonomy" id="414665"/>
    <lineage>
        <taxon>Eukaryota</taxon>
        <taxon>Viridiplantae</taxon>
        <taxon>Streptophyta</taxon>
        <taxon>Embryophyta</taxon>
        <taxon>Tracheophyta</taxon>
        <taxon>Polypodiopsida</taxon>
        <taxon>Polypodiidae</taxon>
        <taxon>Polypodiales</taxon>
        <taxon>Pteridineae</taxon>
        <taxon>Pteridaceae</taxon>
        <taxon>Cheilanthoideae</taxon>
        <taxon>Hemionitis</taxon>
    </lineage>
</organism>
<dbReference type="GO" id="GO:0003735">
    <property type="term" value="F:structural constituent of ribosome"/>
    <property type="evidence" value="ECO:0007669"/>
    <property type="project" value="InterPro"/>
</dbReference>
<comment type="subunit">
    <text evidence="4 5">Part of the 50S ribosomal subunit.</text>
</comment>
<dbReference type="InterPro" id="IPR028909">
    <property type="entry name" value="bL21-like"/>
</dbReference>
<evidence type="ECO:0000313" key="6">
    <source>
        <dbReference type="EMBL" id="AYW14562.1"/>
    </source>
</evidence>
<proteinExistence type="inferred from homology"/>
<keyword evidence="6" id="KW-0934">Plastid</keyword>
<dbReference type="AlphaFoldDB" id="A0A3G5CNY1"/>
<dbReference type="RefSeq" id="YP_009548016.1">
    <property type="nucleotide sequence ID" value="NC_040202.1"/>
</dbReference>
<dbReference type="GeneID" id="38745367"/>
<comment type="subcellular location">
    <subcellularLocation>
        <location evidence="4">Plastid</location>
        <location evidence="4">Chloroplast</location>
    </subcellularLocation>
</comment>
<keyword evidence="4" id="KW-0694">RNA-binding</keyword>
<sequence length="127" mass="14525">MEKRQEGVEVDTYAIIDIGGKQLRVEPGRFYDVHRFTPNVNTLGFNTKISTNRVLLIRDGSDIDIGYPWLANAVVKGRILHSCFGKKLAIQKIYSKRKIGRIRGYREDMIRFVIDSILLNGKTANNQ</sequence>
<dbReference type="EMBL" id="MH173066">
    <property type="protein sequence ID" value="AYW14562.1"/>
    <property type="molecule type" value="Genomic_DNA"/>
</dbReference>
<dbReference type="GO" id="GO:0019843">
    <property type="term" value="F:rRNA binding"/>
    <property type="evidence" value="ECO:0007669"/>
    <property type="project" value="UniProtKB-UniRule"/>
</dbReference>
<dbReference type="GO" id="GO:0009507">
    <property type="term" value="C:chloroplast"/>
    <property type="evidence" value="ECO:0007669"/>
    <property type="project" value="UniProtKB-SubCell"/>
</dbReference>
<evidence type="ECO:0000256" key="5">
    <source>
        <dbReference type="RuleBase" id="RU000563"/>
    </source>
</evidence>
<accession>A0A3G5CNY1</accession>
<keyword evidence="3 4" id="KW-0687">Ribonucleoprotein</keyword>
<dbReference type="NCBIfam" id="TIGR00061">
    <property type="entry name" value="L21"/>
    <property type="match status" value="1"/>
</dbReference>
<comment type="similarity">
    <text evidence="1 4 5">Belongs to the bacterial ribosomal protein bL21 family.</text>
</comment>
<keyword evidence="6" id="KW-0150">Chloroplast</keyword>
<keyword evidence="4" id="KW-0699">rRNA-binding</keyword>
<comment type="function">
    <text evidence="4 5">This protein binds to 23S rRNA.</text>
</comment>
<evidence type="ECO:0000256" key="3">
    <source>
        <dbReference type="ARBA" id="ARBA00023274"/>
    </source>
</evidence>
<dbReference type="InterPro" id="IPR036164">
    <property type="entry name" value="bL21-like_sf"/>
</dbReference>
<dbReference type="SUPFAM" id="SSF141091">
    <property type="entry name" value="L21p-like"/>
    <property type="match status" value="1"/>
</dbReference>
<keyword evidence="2 4" id="KW-0689">Ribosomal protein</keyword>
<protein>
    <recommendedName>
        <fullName evidence="4">Large ribosomal subunit protein bL21c</fullName>
    </recommendedName>
</protein>
<geneLocation type="chloroplast" evidence="6"/>
<dbReference type="GO" id="GO:0005840">
    <property type="term" value="C:ribosome"/>
    <property type="evidence" value="ECO:0007669"/>
    <property type="project" value="UniProtKB-KW"/>
</dbReference>